<evidence type="ECO:0000313" key="8">
    <source>
        <dbReference type="EMBL" id="SDL54948.1"/>
    </source>
</evidence>
<dbReference type="SFLD" id="SFLDG01060">
    <property type="entry name" value="BATS_domain_containing"/>
    <property type="match status" value="1"/>
</dbReference>
<evidence type="ECO:0000256" key="4">
    <source>
        <dbReference type="ARBA" id="ARBA00022723"/>
    </source>
</evidence>
<dbReference type="GO" id="GO:0016829">
    <property type="term" value="F:lyase activity"/>
    <property type="evidence" value="ECO:0007669"/>
    <property type="project" value="UniProtKB-KW"/>
</dbReference>
<evidence type="ECO:0000256" key="5">
    <source>
        <dbReference type="ARBA" id="ARBA00023004"/>
    </source>
</evidence>
<evidence type="ECO:0000259" key="7">
    <source>
        <dbReference type="SMART" id="SM00876"/>
    </source>
</evidence>
<keyword evidence="2" id="KW-0004">4Fe-4S</keyword>
<dbReference type="Pfam" id="PF06968">
    <property type="entry name" value="BATS"/>
    <property type="match status" value="1"/>
</dbReference>
<dbReference type="RefSeq" id="WP_092724335.1">
    <property type="nucleotide sequence ID" value="NZ_FNGW01000002.1"/>
</dbReference>
<dbReference type="GO" id="GO:0051539">
    <property type="term" value="F:4 iron, 4 sulfur cluster binding"/>
    <property type="evidence" value="ECO:0007669"/>
    <property type="project" value="UniProtKB-KW"/>
</dbReference>
<dbReference type="GO" id="GO:0005506">
    <property type="term" value="F:iron ion binding"/>
    <property type="evidence" value="ECO:0007669"/>
    <property type="project" value="InterPro"/>
</dbReference>
<comment type="cofactor">
    <cofactor evidence="1">
        <name>[4Fe-4S] cluster</name>
        <dbReference type="ChEBI" id="CHEBI:49883"/>
    </cofactor>
</comment>
<keyword evidence="3" id="KW-0949">S-adenosyl-L-methionine</keyword>
<keyword evidence="8" id="KW-0456">Lyase</keyword>
<dbReference type="InterPro" id="IPR034428">
    <property type="entry name" value="ThiH/NoCL/HydG-like"/>
</dbReference>
<dbReference type="InterPro" id="IPR058240">
    <property type="entry name" value="rSAM_sf"/>
</dbReference>
<evidence type="ECO:0000256" key="6">
    <source>
        <dbReference type="ARBA" id="ARBA00023014"/>
    </source>
</evidence>
<accession>A0A1G9KYY8</accession>
<dbReference type="SFLD" id="SFLDS00029">
    <property type="entry name" value="Radical_SAM"/>
    <property type="match status" value="1"/>
</dbReference>
<evidence type="ECO:0000256" key="3">
    <source>
        <dbReference type="ARBA" id="ARBA00022691"/>
    </source>
</evidence>
<dbReference type="InterPro" id="IPR010722">
    <property type="entry name" value="BATS_dom"/>
</dbReference>
<dbReference type="GO" id="GO:0009228">
    <property type="term" value="P:thiamine biosynthetic process"/>
    <property type="evidence" value="ECO:0007669"/>
    <property type="project" value="InterPro"/>
</dbReference>
<dbReference type="InterPro" id="IPR012726">
    <property type="entry name" value="ThiH"/>
</dbReference>
<sequence>MSFYDILKSYKNLDIHRYMNNVTDENILNSLQKDSLDEYDLLNLLSKKATNYLELMAQKSNKLTNQYFGKTICLYTPMYIANYCINKCVYCGYNLESGIKRKKLTMDEIKYEGEFISNEGFKHLLILTGESNIHSDIKYIGEAVETLKYKFSSIGIEVYPMDEEAYEYLVDKGVDSLTVYQEVYDEGIYKKVHIKGPKSNYKYRLDAPERGAKAGMRSISIGALLGLNDFREETFFTLLHGKYLRNKYPHVEISYSVPRIRPFKGCYDGIKEVNDTDLVQAILCMRLFDNHGGINLSTRESLDLRKNLIPLGITKLSAGVSTDVGGHSQGGKDTSQFKISDESNVEQVKTMLHSIGYQHVFKDWERF</sequence>
<evidence type="ECO:0000313" key="9">
    <source>
        <dbReference type="Proteomes" id="UP000199068"/>
    </source>
</evidence>
<dbReference type="Gene3D" id="3.20.20.70">
    <property type="entry name" value="Aldolase class I"/>
    <property type="match status" value="1"/>
</dbReference>
<dbReference type="EMBL" id="FNGW01000002">
    <property type="protein sequence ID" value="SDL54948.1"/>
    <property type="molecule type" value="Genomic_DNA"/>
</dbReference>
<evidence type="ECO:0000256" key="2">
    <source>
        <dbReference type="ARBA" id="ARBA00022485"/>
    </source>
</evidence>
<protein>
    <submittedName>
        <fullName evidence="8">Tyrosine lyase ThiH</fullName>
    </submittedName>
</protein>
<keyword evidence="5" id="KW-0408">Iron</keyword>
<dbReference type="CDD" id="cd01335">
    <property type="entry name" value="Radical_SAM"/>
    <property type="match status" value="1"/>
</dbReference>
<dbReference type="PANTHER" id="PTHR43583">
    <property type="entry name" value="2-IMINOACETATE SYNTHASE"/>
    <property type="match status" value="1"/>
</dbReference>
<dbReference type="InterPro" id="IPR013785">
    <property type="entry name" value="Aldolase_TIM"/>
</dbReference>
<dbReference type="AlphaFoldDB" id="A0A1G9KYY8"/>
<reference evidence="8 9" key="1">
    <citation type="submission" date="2016-10" db="EMBL/GenBank/DDBJ databases">
        <authorList>
            <person name="de Groot N.N."/>
        </authorList>
    </citation>
    <scope>NUCLEOTIDE SEQUENCE [LARGE SCALE GENOMIC DNA]</scope>
    <source>
        <strain evidence="8 9">DSM 797</strain>
    </source>
</reference>
<dbReference type="STRING" id="1121325.SAMN04515677_102317"/>
<dbReference type="SUPFAM" id="SSF102114">
    <property type="entry name" value="Radical SAM enzymes"/>
    <property type="match status" value="1"/>
</dbReference>
<dbReference type="Pfam" id="PF04055">
    <property type="entry name" value="Radical_SAM"/>
    <property type="match status" value="1"/>
</dbReference>
<keyword evidence="9" id="KW-1185">Reference proteome</keyword>
<gene>
    <name evidence="8" type="ORF">SAMN04515677_102317</name>
</gene>
<dbReference type="PANTHER" id="PTHR43583:SF1">
    <property type="entry name" value="2-IMINOACETATE SYNTHASE"/>
    <property type="match status" value="1"/>
</dbReference>
<keyword evidence="6" id="KW-0411">Iron-sulfur</keyword>
<dbReference type="InterPro" id="IPR007197">
    <property type="entry name" value="rSAM"/>
</dbReference>
<proteinExistence type="predicted"/>
<keyword evidence="4" id="KW-0479">Metal-binding</keyword>
<dbReference type="SFLD" id="SFLDG01081">
    <property type="entry name" value="cleavage_of_the_Ca-Cb_bond_in"/>
    <property type="match status" value="1"/>
</dbReference>
<dbReference type="SFLD" id="SFLDF00301">
    <property type="entry name" value="2-iminoacetate_synthase_(ThiH)"/>
    <property type="match status" value="1"/>
</dbReference>
<dbReference type="NCBIfam" id="TIGR02351">
    <property type="entry name" value="thiH"/>
    <property type="match status" value="1"/>
</dbReference>
<dbReference type="SMART" id="SM00876">
    <property type="entry name" value="BATS"/>
    <property type="match status" value="1"/>
</dbReference>
<feature type="domain" description="Biotin and thiamin synthesis-associated" evidence="7">
    <location>
        <begin position="256"/>
        <end position="359"/>
    </location>
</feature>
<dbReference type="Proteomes" id="UP000199068">
    <property type="component" value="Unassembled WGS sequence"/>
</dbReference>
<organism evidence="8 9">
    <name type="scientific">Romboutsia lituseburensis DSM 797</name>
    <dbReference type="NCBI Taxonomy" id="1121325"/>
    <lineage>
        <taxon>Bacteria</taxon>
        <taxon>Bacillati</taxon>
        <taxon>Bacillota</taxon>
        <taxon>Clostridia</taxon>
        <taxon>Peptostreptococcales</taxon>
        <taxon>Peptostreptococcaceae</taxon>
        <taxon>Romboutsia</taxon>
    </lineage>
</organism>
<name>A0A1G9KYY8_9FIRM</name>
<evidence type="ECO:0000256" key="1">
    <source>
        <dbReference type="ARBA" id="ARBA00001966"/>
    </source>
</evidence>